<feature type="transmembrane region" description="Helical" evidence="1">
    <location>
        <begin position="6"/>
        <end position="26"/>
    </location>
</feature>
<organism evidence="2 3">
    <name type="scientific">Staphylococcus marylandisciuri</name>
    <dbReference type="NCBI Taxonomy" id="2981529"/>
    <lineage>
        <taxon>Bacteria</taxon>
        <taxon>Bacillati</taxon>
        <taxon>Bacillota</taxon>
        <taxon>Bacilli</taxon>
        <taxon>Bacillales</taxon>
        <taxon>Staphylococcaceae</taxon>
        <taxon>Staphylococcus</taxon>
    </lineage>
</organism>
<gene>
    <name evidence="2" type="ORF">N9R04_10410</name>
</gene>
<dbReference type="Proteomes" id="UP001209553">
    <property type="component" value="Unassembled WGS sequence"/>
</dbReference>
<evidence type="ECO:0000313" key="3">
    <source>
        <dbReference type="Proteomes" id="UP001209553"/>
    </source>
</evidence>
<evidence type="ECO:0000256" key="1">
    <source>
        <dbReference type="SAM" id="Phobius"/>
    </source>
</evidence>
<keyword evidence="1" id="KW-1133">Transmembrane helix</keyword>
<dbReference type="NCBIfam" id="NF047370">
    <property type="entry name" value="toxin_TsaT"/>
    <property type="match status" value="1"/>
</dbReference>
<dbReference type="EMBL" id="JAOPKZ010000020">
    <property type="protein sequence ID" value="MCU5747074.1"/>
    <property type="molecule type" value="Genomic_DNA"/>
</dbReference>
<keyword evidence="1" id="KW-0472">Membrane</keyword>
<dbReference type="RefSeq" id="WP_262856787.1">
    <property type="nucleotide sequence ID" value="NZ_JAOPKZ010000020.1"/>
</dbReference>
<proteinExistence type="predicted"/>
<accession>A0ABT2QSW1</accession>
<keyword evidence="3" id="KW-1185">Reference proteome</keyword>
<comment type="caution">
    <text evidence="2">The sequence shown here is derived from an EMBL/GenBank/DDBJ whole genome shotgun (WGS) entry which is preliminary data.</text>
</comment>
<sequence length="60" mass="6673">MSFHFQIVFWLSVIFLVVGLITLGIYKVKSHSEAKESLLGVTVMLLIFGVVGILFALIFS</sequence>
<reference evidence="2 3" key="1">
    <citation type="journal article" date="2023" name="Int. J. Syst. Evol. Microbiol.">
        <title>Streptococcus sciuri sp. nov., Staphylococcus marylandisciuri sp. nov. and Staphylococcus americanisciuri sp. nov., isolated from faeces of eastern grey squirrel (Sciurus carolinensis).</title>
        <authorList>
            <person name="Volokhov D.V."/>
            <person name="Zagorodnyaya T.A."/>
            <person name="Furtak V.A."/>
            <person name="Nattanmai G."/>
            <person name="Randall L."/>
            <person name="Jose S."/>
            <person name="Gao Y."/>
            <person name="Eisenberg T."/>
            <person name="Delmonte P."/>
            <person name="Blom J."/>
            <person name="Mitchell K.K."/>
        </authorList>
    </citation>
    <scope>NUCLEOTIDE SEQUENCE [LARGE SCALE GENOMIC DNA]</scope>
    <source>
        <strain evidence="2 3">SQ8-PEA</strain>
    </source>
</reference>
<keyword evidence="1" id="KW-0812">Transmembrane</keyword>
<protein>
    <submittedName>
        <fullName evidence="2">Uncharacterized protein</fullName>
    </submittedName>
</protein>
<name>A0ABT2QSW1_9STAP</name>
<evidence type="ECO:0000313" key="2">
    <source>
        <dbReference type="EMBL" id="MCU5747074.1"/>
    </source>
</evidence>
<feature type="transmembrane region" description="Helical" evidence="1">
    <location>
        <begin position="38"/>
        <end position="59"/>
    </location>
</feature>